<gene>
    <name evidence="1" type="ORF">SSCH_110009</name>
</gene>
<proteinExistence type="predicted"/>
<evidence type="ECO:0008006" key="3">
    <source>
        <dbReference type="Google" id="ProtNLM"/>
    </source>
</evidence>
<dbReference type="AlphaFoldDB" id="A0A0B7MAH7"/>
<organism evidence="1 2">
    <name type="scientific">Syntrophaceticus schinkii</name>
    <dbReference type="NCBI Taxonomy" id="499207"/>
    <lineage>
        <taxon>Bacteria</taxon>
        <taxon>Bacillati</taxon>
        <taxon>Bacillota</taxon>
        <taxon>Clostridia</taxon>
        <taxon>Thermoanaerobacterales</taxon>
        <taxon>Thermoanaerobacterales Family III. Incertae Sedis</taxon>
        <taxon>Syntrophaceticus</taxon>
    </lineage>
</organism>
<sequence>MAFIAVEEGLGNVQRALEKAGHQVVGLDAGNLKRARVVIVSGVDSNMLQQQDIGTTAPVINAAGQSAQEIVEEVRERLS</sequence>
<dbReference type="Pfam" id="PF03698">
    <property type="entry name" value="UPF0180"/>
    <property type="match status" value="1"/>
</dbReference>
<name>A0A0B7MAH7_9FIRM</name>
<dbReference type="RefSeq" id="WP_044663870.1">
    <property type="nucleotide sequence ID" value="NZ_CDRZ01000013.1"/>
</dbReference>
<keyword evidence="2" id="KW-1185">Reference proteome</keyword>
<evidence type="ECO:0000313" key="2">
    <source>
        <dbReference type="Proteomes" id="UP000046155"/>
    </source>
</evidence>
<dbReference type="OrthoDB" id="1708042at2"/>
<dbReference type="Proteomes" id="UP000046155">
    <property type="component" value="Unassembled WGS sequence"/>
</dbReference>
<reference evidence="2" key="1">
    <citation type="submission" date="2015-01" db="EMBL/GenBank/DDBJ databases">
        <authorList>
            <person name="Manzoor Shahid"/>
            <person name="Zubair Saima"/>
        </authorList>
    </citation>
    <scope>NUCLEOTIDE SEQUENCE [LARGE SCALE GENOMIC DNA]</scope>
    <source>
        <strain evidence="2">Sp3</strain>
    </source>
</reference>
<protein>
    <recommendedName>
        <fullName evidence="3">YkuS family protein</fullName>
    </recommendedName>
</protein>
<dbReference type="EMBL" id="CDRZ01000013">
    <property type="protein sequence ID" value="CEO87509.1"/>
    <property type="molecule type" value="Genomic_DNA"/>
</dbReference>
<evidence type="ECO:0000313" key="1">
    <source>
        <dbReference type="EMBL" id="CEO87509.1"/>
    </source>
</evidence>
<dbReference type="InterPro" id="IPR005370">
    <property type="entry name" value="UPF0180"/>
</dbReference>
<accession>A0A0B7MAH7</accession>